<evidence type="ECO:0000256" key="5">
    <source>
        <dbReference type="ARBA" id="ARBA00022821"/>
    </source>
</evidence>
<keyword evidence="4" id="KW-0800">Toxin</keyword>
<feature type="signal peptide" evidence="8">
    <location>
        <begin position="1"/>
        <end position="23"/>
    </location>
</feature>
<dbReference type="InterPro" id="IPR001010">
    <property type="entry name" value="Thionin"/>
</dbReference>
<keyword evidence="5" id="KW-0611">Plant defense</keyword>
<evidence type="ECO:0008006" key="11">
    <source>
        <dbReference type="Google" id="ProtNLM"/>
    </source>
</evidence>
<dbReference type="EMBL" id="JAUUTY010000006">
    <property type="protein sequence ID" value="KAK1620528.1"/>
    <property type="molecule type" value="Genomic_DNA"/>
</dbReference>
<sequence length="142" mass="15010">MGSNKDFIRSVITCFLILGLVLAQVLHVEGKSCCRSHSGRDCYTTCSLAGASKYKCASLCHCINVDEDGNCPGGYPHLHNHSDSDIPNAIKFCNVGCRLSVCDNMNNGEVHHGEEAKVDAELCGSACARFCNKIGVGASAAA</sequence>
<organism evidence="9 10">
    <name type="scientific">Lolium multiflorum</name>
    <name type="common">Italian ryegrass</name>
    <name type="synonym">Lolium perenne subsp. multiflorum</name>
    <dbReference type="NCBI Taxonomy" id="4521"/>
    <lineage>
        <taxon>Eukaryota</taxon>
        <taxon>Viridiplantae</taxon>
        <taxon>Streptophyta</taxon>
        <taxon>Embryophyta</taxon>
        <taxon>Tracheophyta</taxon>
        <taxon>Spermatophyta</taxon>
        <taxon>Magnoliopsida</taxon>
        <taxon>Liliopsida</taxon>
        <taxon>Poales</taxon>
        <taxon>Poaceae</taxon>
        <taxon>BOP clade</taxon>
        <taxon>Pooideae</taxon>
        <taxon>Poodae</taxon>
        <taxon>Poeae</taxon>
        <taxon>Poeae Chloroplast Group 2 (Poeae type)</taxon>
        <taxon>Loliodinae</taxon>
        <taxon>Loliinae</taxon>
        <taxon>Lolium</taxon>
    </lineage>
</organism>
<accession>A0AAD8RF59</accession>
<dbReference type="SUPFAM" id="SSF57429">
    <property type="entry name" value="Crambin-like"/>
    <property type="match status" value="1"/>
</dbReference>
<evidence type="ECO:0000256" key="4">
    <source>
        <dbReference type="ARBA" id="ARBA00022656"/>
    </source>
</evidence>
<evidence type="ECO:0000313" key="9">
    <source>
        <dbReference type="EMBL" id="KAK1620528.1"/>
    </source>
</evidence>
<dbReference type="Pfam" id="PF00321">
    <property type="entry name" value="Thionin"/>
    <property type="match status" value="1"/>
</dbReference>
<evidence type="ECO:0000313" key="10">
    <source>
        <dbReference type="Proteomes" id="UP001231189"/>
    </source>
</evidence>
<dbReference type="GO" id="GO:0005576">
    <property type="term" value="C:extracellular region"/>
    <property type="evidence" value="ECO:0007669"/>
    <property type="project" value="UniProtKB-SubCell"/>
</dbReference>
<evidence type="ECO:0000256" key="6">
    <source>
        <dbReference type="ARBA" id="ARBA00023157"/>
    </source>
</evidence>
<gene>
    <name evidence="9" type="ORF">QYE76_026045</name>
</gene>
<reference evidence="9" key="1">
    <citation type="submission" date="2023-07" db="EMBL/GenBank/DDBJ databases">
        <title>A chromosome-level genome assembly of Lolium multiflorum.</title>
        <authorList>
            <person name="Chen Y."/>
            <person name="Copetti D."/>
            <person name="Kolliker R."/>
            <person name="Studer B."/>
        </authorList>
    </citation>
    <scope>NUCLEOTIDE SEQUENCE</scope>
    <source>
        <strain evidence="9">02402/16</strain>
        <tissue evidence="9">Leaf</tissue>
    </source>
</reference>
<dbReference type="GO" id="GO:0006952">
    <property type="term" value="P:defense response"/>
    <property type="evidence" value="ECO:0007669"/>
    <property type="project" value="UniProtKB-KW"/>
</dbReference>
<dbReference type="PROSITE" id="PS00271">
    <property type="entry name" value="THIONIN"/>
    <property type="match status" value="1"/>
</dbReference>
<keyword evidence="6" id="KW-1015">Disulfide bond</keyword>
<proteinExistence type="inferred from homology"/>
<dbReference type="PANTHER" id="PTHR33920">
    <property type="entry name" value="THIONIN-2.1-RELATED"/>
    <property type="match status" value="1"/>
</dbReference>
<dbReference type="Gene3D" id="3.30.1350.10">
    <property type="entry name" value="Thionin-like"/>
    <property type="match status" value="1"/>
</dbReference>
<name>A0AAD8RF59_LOLMU</name>
<feature type="chain" id="PRO_5042236247" description="Acidic protein" evidence="8">
    <location>
        <begin position="24"/>
        <end position="142"/>
    </location>
</feature>
<evidence type="ECO:0000256" key="1">
    <source>
        <dbReference type="ARBA" id="ARBA00002847"/>
    </source>
</evidence>
<protein>
    <recommendedName>
        <fullName evidence="11">Acidic protein</fullName>
    </recommendedName>
</protein>
<comment type="subcellular location">
    <subcellularLocation>
        <location evidence="2">Secreted</location>
    </subcellularLocation>
</comment>
<dbReference type="InterPro" id="IPR036391">
    <property type="entry name" value="Thionin-like_sf"/>
</dbReference>
<dbReference type="GO" id="GO:0090729">
    <property type="term" value="F:toxin activity"/>
    <property type="evidence" value="ECO:0007669"/>
    <property type="project" value="UniProtKB-KW"/>
</dbReference>
<comment type="caution">
    <text evidence="9">The sequence shown here is derived from an EMBL/GenBank/DDBJ whole genome shotgun (WGS) entry which is preliminary data.</text>
</comment>
<evidence type="ECO:0000256" key="8">
    <source>
        <dbReference type="SAM" id="SignalP"/>
    </source>
</evidence>
<evidence type="ECO:0000256" key="7">
    <source>
        <dbReference type="ARBA" id="ARBA00043965"/>
    </source>
</evidence>
<dbReference type="AlphaFoldDB" id="A0AAD8RF59"/>
<keyword evidence="3" id="KW-0964">Secreted</keyword>
<evidence type="ECO:0000256" key="2">
    <source>
        <dbReference type="ARBA" id="ARBA00004613"/>
    </source>
</evidence>
<keyword evidence="10" id="KW-1185">Reference proteome</keyword>
<comment type="function">
    <text evidence="1">Thionins are small plant proteins which are toxic to animal cells. They seem to exert their toxic effect at the level of the cell membrane. Their precise function is not known.</text>
</comment>
<dbReference type="PANTHER" id="PTHR33920:SF2">
    <property type="entry name" value="THIONIN-2.1-RELATED"/>
    <property type="match status" value="1"/>
</dbReference>
<keyword evidence="8" id="KW-0732">Signal</keyword>
<dbReference type="Proteomes" id="UP001231189">
    <property type="component" value="Unassembled WGS sequence"/>
</dbReference>
<evidence type="ECO:0000256" key="3">
    <source>
        <dbReference type="ARBA" id="ARBA00022525"/>
    </source>
</evidence>
<comment type="similarity">
    <text evidence="7">Belongs to the plant thionin (TC 1.C.44) family. 4 C-C subfamily.</text>
</comment>